<keyword evidence="3" id="KW-1185">Reference proteome</keyword>
<accession>A0AAV5CLR0</accession>
<name>A0AAV5CLR0_ELECO</name>
<gene>
    <name evidence="2" type="primary">ga16479</name>
    <name evidence="2" type="ORF">PR202_ga16479</name>
</gene>
<protein>
    <submittedName>
        <fullName evidence="2">Uncharacterized protein</fullName>
    </submittedName>
</protein>
<reference evidence="2" key="2">
    <citation type="submission" date="2021-12" db="EMBL/GenBank/DDBJ databases">
        <title>Resequencing data analysis of finger millet.</title>
        <authorList>
            <person name="Hatakeyama M."/>
            <person name="Aluri S."/>
            <person name="Balachadran M.T."/>
            <person name="Sivarajan S.R."/>
            <person name="Poveda L."/>
            <person name="Shimizu-Inatsugi R."/>
            <person name="Schlapbach R."/>
            <person name="Sreeman S.M."/>
            <person name="Shimizu K.K."/>
        </authorList>
    </citation>
    <scope>NUCLEOTIDE SEQUENCE</scope>
</reference>
<feature type="compositionally biased region" description="Basic and acidic residues" evidence="1">
    <location>
        <begin position="33"/>
        <end position="44"/>
    </location>
</feature>
<evidence type="ECO:0000313" key="3">
    <source>
        <dbReference type="Proteomes" id="UP001054889"/>
    </source>
</evidence>
<feature type="region of interest" description="Disordered" evidence="1">
    <location>
        <begin position="1"/>
        <end position="66"/>
    </location>
</feature>
<dbReference type="AlphaFoldDB" id="A0AAV5CLR0"/>
<dbReference type="Proteomes" id="UP001054889">
    <property type="component" value="Unassembled WGS sequence"/>
</dbReference>
<comment type="caution">
    <text evidence="2">The sequence shown here is derived from an EMBL/GenBank/DDBJ whole genome shotgun (WGS) entry which is preliminary data.</text>
</comment>
<dbReference type="EMBL" id="BQKI01000007">
    <property type="protein sequence ID" value="GJM99386.1"/>
    <property type="molecule type" value="Genomic_DNA"/>
</dbReference>
<evidence type="ECO:0000256" key="1">
    <source>
        <dbReference type="SAM" id="MobiDB-lite"/>
    </source>
</evidence>
<reference evidence="2" key="1">
    <citation type="journal article" date="2018" name="DNA Res.">
        <title>Multiple hybrid de novo genome assembly of finger millet, an orphan allotetraploid crop.</title>
        <authorList>
            <person name="Hatakeyama M."/>
            <person name="Aluri S."/>
            <person name="Balachadran M.T."/>
            <person name="Sivarajan S.R."/>
            <person name="Patrignani A."/>
            <person name="Gruter S."/>
            <person name="Poveda L."/>
            <person name="Shimizu-Inatsugi R."/>
            <person name="Baeten J."/>
            <person name="Francoijs K.J."/>
            <person name="Nataraja K.N."/>
            <person name="Reddy Y.A.N."/>
            <person name="Phadnis S."/>
            <person name="Ravikumar R.L."/>
            <person name="Schlapbach R."/>
            <person name="Sreeman S.M."/>
            <person name="Shimizu K.K."/>
        </authorList>
    </citation>
    <scope>NUCLEOTIDE SEQUENCE</scope>
</reference>
<evidence type="ECO:0000313" key="2">
    <source>
        <dbReference type="EMBL" id="GJM99386.1"/>
    </source>
</evidence>
<feature type="compositionally biased region" description="Gly residues" evidence="1">
    <location>
        <begin position="52"/>
        <end position="66"/>
    </location>
</feature>
<organism evidence="2 3">
    <name type="scientific">Eleusine coracana subsp. coracana</name>
    <dbReference type="NCBI Taxonomy" id="191504"/>
    <lineage>
        <taxon>Eukaryota</taxon>
        <taxon>Viridiplantae</taxon>
        <taxon>Streptophyta</taxon>
        <taxon>Embryophyta</taxon>
        <taxon>Tracheophyta</taxon>
        <taxon>Spermatophyta</taxon>
        <taxon>Magnoliopsida</taxon>
        <taxon>Liliopsida</taxon>
        <taxon>Poales</taxon>
        <taxon>Poaceae</taxon>
        <taxon>PACMAD clade</taxon>
        <taxon>Chloridoideae</taxon>
        <taxon>Cynodonteae</taxon>
        <taxon>Eleusininae</taxon>
        <taxon>Eleusine</taxon>
    </lineage>
</organism>
<sequence>MTSSCGVDLARARQAGAGEKVSGSMGGVTAQVRQERDDAWGRSDGRRRRSGRGGGIALGAGGAGAG</sequence>
<proteinExistence type="predicted"/>